<evidence type="ECO:0000313" key="2">
    <source>
        <dbReference type="EMBL" id="CAG8457571.1"/>
    </source>
</evidence>
<organism evidence="2 3">
    <name type="scientific">Racocetra fulgida</name>
    <dbReference type="NCBI Taxonomy" id="60492"/>
    <lineage>
        <taxon>Eukaryota</taxon>
        <taxon>Fungi</taxon>
        <taxon>Fungi incertae sedis</taxon>
        <taxon>Mucoromycota</taxon>
        <taxon>Glomeromycotina</taxon>
        <taxon>Glomeromycetes</taxon>
        <taxon>Diversisporales</taxon>
        <taxon>Gigasporaceae</taxon>
        <taxon>Racocetra</taxon>
    </lineage>
</organism>
<comment type="caution">
    <text evidence="2">The sequence shown here is derived from an EMBL/GenBank/DDBJ whole genome shotgun (WGS) entry which is preliminary data.</text>
</comment>
<proteinExistence type="predicted"/>
<accession>A0A9N8VK52</accession>
<keyword evidence="3" id="KW-1185">Reference proteome</keyword>
<protein>
    <submittedName>
        <fullName evidence="2">8439_t:CDS:1</fullName>
    </submittedName>
</protein>
<gene>
    <name evidence="2" type="ORF">RFULGI_LOCUS533</name>
</gene>
<feature type="coiled-coil region" evidence="1">
    <location>
        <begin position="18"/>
        <end position="45"/>
    </location>
</feature>
<evidence type="ECO:0000256" key="1">
    <source>
        <dbReference type="SAM" id="Coils"/>
    </source>
</evidence>
<dbReference type="AlphaFoldDB" id="A0A9N8VK52"/>
<sequence>MAHITINPTKSVLATNYTKDLNLKITRLKAEKLRLQKDKTFLIKEKDTQIITK</sequence>
<name>A0A9N8VK52_9GLOM</name>
<keyword evidence="1" id="KW-0175">Coiled coil</keyword>
<dbReference type="Proteomes" id="UP000789396">
    <property type="component" value="Unassembled WGS sequence"/>
</dbReference>
<reference evidence="2" key="1">
    <citation type="submission" date="2021-06" db="EMBL/GenBank/DDBJ databases">
        <authorList>
            <person name="Kallberg Y."/>
            <person name="Tangrot J."/>
            <person name="Rosling A."/>
        </authorList>
    </citation>
    <scope>NUCLEOTIDE SEQUENCE</scope>
    <source>
        <strain evidence="2">IN212</strain>
    </source>
</reference>
<evidence type="ECO:0000313" key="3">
    <source>
        <dbReference type="Proteomes" id="UP000789396"/>
    </source>
</evidence>
<dbReference type="EMBL" id="CAJVPZ010000219">
    <property type="protein sequence ID" value="CAG8457571.1"/>
    <property type="molecule type" value="Genomic_DNA"/>
</dbReference>